<evidence type="ECO:0008006" key="13">
    <source>
        <dbReference type="Google" id="ProtNLM"/>
    </source>
</evidence>
<dbReference type="GO" id="GO:0005337">
    <property type="term" value="F:nucleoside transmembrane transporter activity"/>
    <property type="evidence" value="ECO:0007669"/>
    <property type="project" value="InterPro"/>
</dbReference>
<evidence type="ECO:0000256" key="2">
    <source>
        <dbReference type="ARBA" id="ARBA00009033"/>
    </source>
</evidence>
<dbReference type="Proteomes" id="UP000245884">
    <property type="component" value="Unassembled WGS sequence"/>
</dbReference>
<evidence type="ECO:0000256" key="7">
    <source>
        <dbReference type="SAM" id="MobiDB-lite"/>
    </source>
</evidence>
<feature type="domain" description="Concentrative nucleoside transporter N-terminal" evidence="9">
    <location>
        <begin position="209"/>
        <end position="272"/>
    </location>
</feature>
<dbReference type="PANTHER" id="PTHR10590">
    <property type="entry name" value="SODIUM/NUCLEOSIDE COTRANSPORTER"/>
    <property type="match status" value="1"/>
</dbReference>
<evidence type="ECO:0000256" key="5">
    <source>
        <dbReference type="ARBA" id="ARBA00022989"/>
    </source>
</evidence>
<dbReference type="GO" id="GO:0015293">
    <property type="term" value="F:symporter activity"/>
    <property type="evidence" value="ECO:0007669"/>
    <property type="project" value="TreeGrafter"/>
</dbReference>
<feature type="transmembrane region" description="Helical" evidence="8">
    <location>
        <begin position="463"/>
        <end position="489"/>
    </location>
</feature>
<feature type="transmembrane region" description="Helical" evidence="8">
    <location>
        <begin position="118"/>
        <end position="138"/>
    </location>
</feature>
<feature type="domain" description="Concentrative nucleoside transporter C-terminal" evidence="10">
    <location>
        <begin position="403"/>
        <end position="620"/>
    </location>
</feature>
<dbReference type="AlphaFoldDB" id="A0A316USS8"/>
<feature type="transmembrane region" description="Helical" evidence="8">
    <location>
        <begin position="330"/>
        <end position="354"/>
    </location>
</feature>
<gene>
    <name evidence="11" type="ORF">BDZ90DRAFT_232369</name>
</gene>
<dbReference type="EMBL" id="KZ819668">
    <property type="protein sequence ID" value="PWN27391.1"/>
    <property type="molecule type" value="Genomic_DNA"/>
</dbReference>
<feature type="transmembrane region" description="Helical" evidence="8">
    <location>
        <begin position="174"/>
        <end position="192"/>
    </location>
</feature>
<dbReference type="PANTHER" id="PTHR10590:SF4">
    <property type="entry name" value="SOLUTE CARRIER FAMILY 28 MEMBER 3"/>
    <property type="match status" value="1"/>
</dbReference>
<evidence type="ECO:0000259" key="9">
    <source>
        <dbReference type="Pfam" id="PF01773"/>
    </source>
</evidence>
<evidence type="ECO:0000256" key="4">
    <source>
        <dbReference type="ARBA" id="ARBA00022692"/>
    </source>
</evidence>
<dbReference type="STRING" id="1569628.A0A316USS8"/>
<comment type="subcellular location">
    <subcellularLocation>
        <location evidence="1">Cell membrane</location>
        <topology evidence="1">Multi-pass membrane protein</topology>
    </subcellularLocation>
</comment>
<evidence type="ECO:0000256" key="8">
    <source>
        <dbReference type="SAM" id="Phobius"/>
    </source>
</evidence>
<evidence type="ECO:0000256" key="1">
    <source>
        <dbReference type="ARBA" id="ARBA00004651"/>
    </source>
</evidence>
<feature type="transmembrane region" description="Helical" evidence="8">
    <location>
        <begin position="600"/>
        <end position="623"/>
    </location>
</feature>
<dbReference type="InterPro" id="IPR002668">
    <property type="entry name" value="CNT_N_dom"/>
</dbReference>
<keyword evidence="3" id="KW-1003">Cell membrane</keyword>
<keyword evidence="4 8" id="KW-0812">Transmembrane</keyword>
<reference evidence="11 12" key="1">
    <citation type="journal article" date="2018" name="Mol. Biol. Evol.">
        <title>Broad Genomic Sampling Reveals a Smut Pathogenic Ancestry of the Fungal Clade Ustilaginomycotina.</title>
        <authorList>
            <person name="Kijpornyongpan T."/>
            <person name="Mondo S.J."/>
            <person name="Barry K."/>
            <person name="Sandor L."/>
            <person name="Lee J."/>
            <person name="Lipzen A."/>
            <person name="Pangilinan J."/>
            <person name="LaButti K."/>
            <person name="Hainaut M."/>
            <person name="Henrissat B."/>
            <person name="Grigoriev I.V."/>
            <person name="Spatafora J.W."/>
            <person name="Aime M.C."/>
        </authorList>
    </citation>
    <scope>NUCLEOTIDE SEQUENCE [LARGE SCALE GENOMIC DNA]</scope>
    <source>
        <strain evidence="11 12">MCA 5214</strain>
    </source>
</reference>
<feature type="transmembrane region" description="Helical" evidence="8">
    <location>
        <begin position="297"/>
        <end position="318"/>
    </location>
</feature>
<organism evidence="11 12">
    <name type="scientific">Jaminaea rosea</name>
    <dbReference type="NCBI Taxonomy" id="1569628"/>
    <lineage>
        <taxon>Eukaryota</taxon>
        <taxon>Fungi</taxon>
        <taxon>Dikarya</taxon>
        <taxon>Basidiomycota</taxon>
        <taxon>Ustilaginomycotina</taxon>
        <taxon>Exobasidiomycetes</taxon>
        <taxon>Microstromatales</taxon>
        <taxon>Microstromatales incertae sedis</taxon>
        <taxon>Jaminaea</taxon>
    </lineage>
</organism>
<accession>A0A316USS8</accession>
<feature type="compositionally biased region" description="Basic and acidic residues" evidence="7">
    <location>
        <begin position="1"/>
        <end position="12"/>
    </location>
</feature>
<feature type="transmembrane region" description="Helical" evidence="8">
    <location>
        <begin position="403"/>
        <end position="422"/>
    </location>
</feature>
<evidence type="ECO:0000256" key="6">
    <source>
        <dbReference type="ARBA" id="ARBA00023136"/>
    </source>
</evidence>
<dbReference type="Pfam" id="PF07662">
    <property type="entry name" value="Nucleos_tra2_C"/>
    <property type="match status" value="1"/>
</dbReference>
<feature type="transmembrane region" description="Helical" evidence="8">
    <location>
        <begin position="90"/>
        <end position="112"/>
    </location>
</feature>
<evidence type="ECO:0000313" key="12">
    <source>
        <dbReference type="Proteomes" id="UP000245884"/>
    </source>
</evidence>
<feature type="transmembrane region" description="Helical" evidence="8">
    <location>
        <begin position="204"/>
        <end position="221"/>
    </location>
</feature>
<dbReference type="InterPro" id="IPR011657">
    <property type="entry name" value="CNT_C_dom"/>
</dbReference>
<feature type="transmembrane region" description="Helical" evidence="8">
    <location>
        <begin position="374"/>
        <end position="396"/>
    </location>
</feature>
<evidence type="ECO:0000256" key="3">
    <source>
        <dbReference type="ARBA" id="ARBA00022475"/>
    </source>
</evidence>
<keyword evidence="5 8" id="KW-1133">Transmembrane helix</keyword>
<sequence length="629" mass="68122">MSRVNVDRKDLGVNELPTVASPMERTPSYRGGAGSTSSAEKPTQEDVEHGLHHPEGELEQHQAQRAQGIDNSKSSNPLYEKLGPLIHSRFAVYFRDLVLVLFLIAWFVVTLINDDPKVAHRRIPIGIISMCAVLLILFHNSRYLPQRPIVRVISTVWGTGVNKPWSMLPSRGKLAVGWLALLALIFGTTYGLPENEASNRGNRTISLVGFGLIYGGLFAFSKNHKAVKARTTILGIGFQFIIALLVFRTDAFFSLFRWLAIAAADLLVQAQAPEGNYSIGGGAEFFWSTTFVNENHFFFVNVLSSIIFFVALCIALFYTGALQYCIKKAAWVFFYSFGISGGEAVVAVASPFIGQGENCVLVRPFVPTFTKSEFHQVLTSGFATIAGSVFSAYVLLGVNGKDLITSSVMSIPASIAASKIVYPETEDSDTAGRVVINREESEEDRAESFFEALSNGASFGLKIALLIFCNVLVLVSLVTTINGILAYIGNSLYITDSNGPLTLQLIFGYVLWPLTFMLGVPRGDVLQVSKLIAIKIIANEFVGYNTLQNTVMKGPNPLSPRGYLITTYALCGFANIASMSINIGVLSAMAPKRKSDIVRLTPSALVTGALVTLSSAAVAGIVADPGLLQ</sequence>
<dbReference type="RefSeq" id="XP_025362003.1">
    <property type="nucleotide sequence ID" value="XM_025506222.1"/>
</dbReference>
<proteinExistence type="inferred from homology"/>
<dbReference type="InterPro" id="IPR008276">
    <property type="entry name" value="C_nuclsd_transpt"/>
</dbReference>
<name>A0A316USS8_9BASI</name>
<comment type="similarity">
    <text evidence="2">Belongs to the concentrative nucleoside transporter (CNT) (TC 2.A.41) family.</text>
</comment>
<evidence type="ECO:0000259" key="10">
    <source>
        <dbReference type="Pfam" id="PF07662"/>
    </source>
</evidence>
<feature type="transmembrane region" description="Helical" evidence="8">
    <location>
        <begin position="233"/>
        <end position="256"/>
    </location>
</feature>
<dbReference type="Pfam" id="PF01773">
    <property type="entry name" value="Nucleos_tra2_N"/>
    <property type="match status" value="1"/>
</dbReference>
<dbReference type="GO" id="GO:0005886">
    <property type="term" value="C:plasma membrane"/>
    <property type="evidence" value="ECO:0007669"/>
    <property type="project" value="UniProtKB-SubCell"/>
</dbReference>
<feature type="region of interest" description="Disordered" evidence="7">
    <location>
        <begin position="1"/>
        <end position="49"/>
    </location>
</feature>
<feature type="transmembrane region" description="Helical" evidence="8">
    <location>
        <begin position="501"/>
        <end position="520"/>
    </location>
</feature>
<keyword evidence="12" id="KW-1185">Reference proteome</keyword>
<keyword evidence="6 8" id="KW-0472">Membrane</keyword>
<evidence type="ECO:0000313" key="11">
    <source>
        <dbReference type="EMBL" id="PWN27391.1"/>
    </source>
</evidence>
<protein>
    <recommendedName>
        <fullName evidence="13">H+/nucleoside cotransporter</fullName>
    </recommendedName>
</protein>
<feature type="transmembrane region" description="Helical" evidence="8">
    <location>
        <begin position="562"/>
        <end position="588"/>
    </location>
</feature>
<dbReference type="GeneID" id="37028045"/>
<dbReference type="OrthoDB" id="6075923at2759"/>